<dbReference type="InterPro" id="IPR000242">
    <property type="entry name" value="PTP_cat"/>
</dbReference>
<dbReference type="GO" id="GO:0004725">
    <property type="term" value="F:protein tyrosine phosphatase activity"/>
    <property type="evidence" value="ECO:0007669"/>
    <property type="project" value="UniProtKB-EC"/>
</dbReference>
<dbReference type="Proteomes" id="UP001154078">
    <property type="component" value="Chromosome 7"/>
</dbReference>
<dbReference type="InterPro" id="IPR050713">
    <property type="entry name" value="RTP_Phos/Ushers"/>
</dbReference>
<dbReference type="GO" id="GO:0048666">
    <property type="term" value="P:neuron development"/>
    <property type="evidence" value="ECO:0007669"/>
    <property type="project" value="UniProtKB-ARBA"/>
</dbReference>
<evidence type="ECO:0000259" key="14">
    <source>
        <dbReference type="PROSITE" id="PS50056"/>
    </source>
</evidence>
<evidence type="ECO:0000256" key="6">
    <source>
        <dbReference type="ARBA" id="ARBA00022912"/>
    </source>
</evidence>
<dbReference type="PROSITE" id="PS50853">
    <property type="entry name" value="FN3"/>
    <property type="match status" value="2"/>
</dbReference>
<evidence type="ECO:0000256" key="8">
    <source>
        <dbReference type="ARBA" id="ARBA00023136"/>
    </source>
</evidence>
<dbReference type="OrthoDB" id="5854685at2759"/>
<evidence type="ECO:0000256" key="3">
    <source>
        <dbReference type="ARBA" id="ARBA00022692"/>
    </source>
</evidence>
<dbReference type="PANTHER" id="PTHR46957:SF3">
    <property type="entry name" value="CYTOKINE RECEPTOR"/>
    <property type="match status" value="1"/>
</dbReference>
<dbReference type="PROSITE" id="PS00383">
    <property type="entry name" value="TYR_PHOSPHATASE_1"/>
    <property type="match status" value="1"/>
</dbReference>
<evidence type="ECO:0000313" key="17">
    <source>
        <dbReference type="Proteomes" id="UP001154078"/>
    </source>
</evidence>
<keyword evidence="6" id="KW-0904">Protein phosphatase</keyword>
<dbReference type="InterPro" id="IPR000387">
    <property type="entry name" value="Tyr_Pase_dom"/>
</dbReference>
<comment type="catalytic activity">
    <reaction evidence="10">
        <text>O-phospho-L-tyrosyl-[protein] + H2O = L-tyrosyl-[protein] + phosphate</text>
        <dbReference type="Rhea" id="RHEA:10684"/>
        <dbReference type="Rhea" id="RHEA-COMP:10136"/>
        <dbReference type="Rhea" id="RHEA-COMP:20101"/>
        <dbReference type="ChEBI" id="CHEBI:15377"/>
        <dbReference type="ChEBI" id="CHEBI:43474"/>
        <dbReference type="ChEBI" id="CHEBI:46858"/>
        <dbReference type="ChEBI" id="CHEBI:61978"/>
        <dbReference type="EC" id="3.1.3.48"/>
    </reaction>
</comment>
<dbReference type="SUPFAM" id="SSF52799">
    <property type="entry name" value="(Phosphotyrosine protein) phosphatases II"/>
    <property type="match status" value="1"/>
</dbReference>
<dbReference type="AlphaFoldDB" id="A0A9P0FNH7"/>
<keyword evidence="9" id="KW-0325">Glycoprotein</keyword>
<keyword evidence="8 11" id="KW-0472">Membrane</keyword>
<keyword evidence="5" id="KW-0378">Hydrolase</keyword>
<dbReference type="InterPro" id="IPR013783">
    <property type="entry name" value="Ig-like_fold"/>
</dbReference>
<evidence type="ECO:0000259" key="13">
    <source>
        <dbReference type="PROSITE" id="PS50055"/>
    </source>
</evidence>
<dbReference type="GO" id="GO:0009653">
    <property type="term" value="P:anatomical structure morphogenesis"/>
    <property type="evidence" value="ECO:0007669"/>
    <property type="project" value="UniProtKB-ARBA"/>
</dbReference>
<dbReference type="InterPro" id="IPR036116">
    <property type="entry name" value="FN3_sf"/>
</dbReference>
<gene>
    <name evidence="16" type="ORF">MELIAE_LOCUS10858</name>
</gene>
<dbReference type="Pfam" id="PF00102">
    <property type="entry name" value="Y_phosphatase"/>
    <property type="match status" value="1"/>
</dbReference>
<feature type="domain" description="Fibronectin type-III" evidence="15">
    <location>
        <begin position="233"/>
        <end position="336"/>
    </location>
</feature>
<evidence type="ECO:0000256" key="2">
    <source>
        <dbReference type="ARBA" id="ARBA00013064"/>
    </source>
</evidence>
<feature type="domain" description="Tyrosine-protein phosphatase" evidence="13">
    <location>
        <begin position="838"/>
        <end position="1093"/>
    </location>
</feature>
<name>A0A9P0FNH7_BRAAE</name>
<dbReference type="InterPro" id="IPR003595">
    <property type="entry name" value="Tyr_Pase_cat"/>
</dbReference>
<dbReference type="SUPFAM" id="SSF49265">
    <property type="entry name" value="Fibronectin type III"/>
    <property type="match status" value="4"/>
</dbReference>
<evidence type="ECO:0000256" key="7">
    <source>
        <dbReference type="ARBA" id="ARBA00022989"/>
    </source>
</evidence>
<dbReference type="PANTHER" id="PTHR46957">
    <property type="entry name" value="CYTOKINE RECEPTOR"/>
    <property type="match status" value="1"/>
</dbReference>
<feature type="chain" id="PRO_5040261638" description="protein-tyrosine-phosphatase" evidence="12">
    <location>
        <begin position="18"/>
        <end position="1099"/>
    </location>
</feature>
<dbReference type="PRINTS" id="PR00700">
    <property type="entry name" value="PRTYPHPHTASE"/>
</dbReference>
<evidence type="ECO:0000259" key="15">
    <source>
        <dbReference type="PROSITE" id="PS50853"/>
    </source>
</evidence>
<dbReference type="PROSITE" id="PS50055">
    <property type="entry name" value="TYR_PHOSPHATASE_PTP"/>
    <property type="match status" value="1"/>
</dbReference>
<keyword evidence="4 12" id="KW-0732">Signal</keyword>
<evidence type="ECO:0000256" key="1">
    <source>
        <dbReference type="ARBA" id="ARBA00004167"/>
    </source>
</evidence>
<keyword evidence="3 11" id="KW-0812">Transmembrane</keyword>
<feature type="transmembrane region" description="Helical" evidence="11">
    <location>
        <begin position="779"/>
        <end position="804"/>
    </location>
</feature>
<reference evidence="16" key="1">
    <citation type="submission" date="2021-12" db="EMBL/GenBank/DDBJ databases">
        <authorList>
            <person name="King R."/>
        </authorList>
    </citation>
    <scope>NUCLEOTIDE SEQUENCE</scope>
</reference>
<dbReference type="InterPro" id="IPR029021">
    <property type="entry name" value="Prot-tyrosine_phosphatase-like"/>
</dbReference>
<dbReference type="SMART" id="SM00060">
    <property type="entry name" value="FN3"/>
    <property type="match status" value="4"/>
</dbReference>
<proteinExistence type="predicted"/>
<dbReference type="InterPro" id="IPR016130">
    <property type="entry name" value="Tyr_Pase_AS"/>
</dbReference>
<dbReference type="Gene3D" id="2.60.40.10">
    <property type="entry name" value="Immunoglobulins"/>
    <property type="match status" value="3"/>
</dbReference>
<dbReference type="InterPro" id="IPR003961">
    <property type="entry name" value="FN3_dom"/>
</dbReference>
<accession>A0A9P0FNH7</accession>
<comment type="subcellular location">
    <subcellularLocation>
        <location evidence="1">Membrane</location>
        <topology evidence="1">Single-pass membrane protein</topology>
    </subcellularLocation>
</comment>
<dbReference type="SMART" id="SM00194">
    <property type="entry name" value="PTPc"/>
    <property type="match status" value="1"/>
</dbReference>
<evidence type="ECO:0000256" key="9">
    <source>
        <dbReference type="ARBA" id="ARBA00023180"/>
    </source>
</evidence>
<feature type="signal peptide" evidence="12">
    <location>
        <begin position="1"/>
        <end position="17"/>
    </location>
</feature>
<dbReference type="SMART" id="SM00404">
    <property type="entry name" value="PTPc_motif"/>
    <property type="match status" value="1"/>
</dbReference>
<dbReference type="FunFam" id="3.90.190.10:FF:000102">
    <property type="entry name" value="Receptor-type tyrosine-protein phosphatase"/>
    <property type="match status" value="1"/>
</dbReference>
<evidence type="ECO:0000256" key="12">
    <source>
        <dbReference type="SAM" id="SignalP"/>
    </source>
</evidence>
<sequence>MLVNFLLFSSIFVLLRAQIYPPTDLTAENIDPTTFILKWLPPDDLENYTYTITINMTNPTSYIPEECSNSQDVVFMTTHTKNKNYTYSKANTDYNIEVFLSARNLEGDSSEPVNITFSTMEGISGEVTNVVYQNLTTIGKDNVNLNGNITWLYPCTPNGLPSFNIRLNGLYTEDHNLTDIHNIPVDNLESYQQFVGLDGLLKYSFRYTAEIFAVTSKGANGGVTLTFLTDPNYPDEPKMLNIKDTGTEMEIHWEEPENKMGKILNYYVQIKSLGPIEGSYDCNADFGTTNYKTTTKTLKIPTRPYYTYNITIQGETEIGRGKTKSEIYKTRAIAPPLPSSVNITDSTDVTEDEVILDFKLSFVYPCATNGILNYTIELRGQYTDDDDEHTSTEIPWESDISYITREKIIDISEFLSYSYYYELIIYSNDTIFITTNFNTSDNYPNEPVLNISDNGIELDLAWEEPPKRMGKIIFYDLEIAPLGVKENALDCDPFKSSTNIQTSNYKYKMNIRSYYDYNVTIRGNTSVGWGKAYNTIYSTQKQKPDSTNKLECEIRNFSDGDEYNVEAYINFGRPCRTNGPFENYEITYTGTRKNYNNHEKTVLLDRFNSNSYNFNLKPEFYYNISVKVNNDEFASNLVQASIAAPPGVPKQNNSLSVELRVSSSKAILTLSRKYFSDENGDNLYYAIILSNEKIGSAETFTLWDNETWPELKDSEVYVTEDFWRPFEDEDVESIDVEITKNITENTKYYMVIRAFTGIAFRDSKIIEFHTTVADVGSNLGLILGLSIGLGFALVAFIGVTLYYLRKHKFCFRKGKFSTVVTSARDIYPKFRVINDKELAEEFYNLNITSSSIKKSKDVGVQPGNQKKNRYKNILPYDSTRVKLLRNGEDFINDYINASYIQGYTGNVEYIASQGPLSETCADFWKMVINENVTVIAQAAAFVENGSTKCYKYFPEVGEYQDEDDVSIKTLSKINMEYYCTRQIQIQCDKKEKTVTHLQFLYWPDFGVPENTECVINFCQELRRHKKTGMILIHCSAGVGRTGTLISFDIAMQAVHAKKEVNIEEIVLHLRHQRPQMVQSEGQYIFIHKCVADYIKKLDR</sequence>
<keyword evidence="17" id="KW-1185">Reference proteome</keyword>
<evidence type="ECO:0000256" key="11">
    <source>
        <dbReference type="SAM" id="Phobius"/>
    </source>
</evidence>
<dbReference type="EMBL" id="OV121138">
    <property type="protein sequence ID" value="CAH0561294.1"/>
    <property type="molecule type" value="Genomic_DNA"/>
</dbReference>
<feature type="domain" description="Fibronectin type-III" evidence="15">
    <location>
        <begin position="21"/>
        <end position="122"/>
    </location>
</feature>
<dbReference type="EC" id="3.1.3.48" evidence="2"/>
<keyword evidence="7 11" id="KW-1133">Transmembrane helix</keyword>
<organism evidence="16 17">
    <name type="scientific">Brassicogethes aeneus</name>
    <name type="common">Rape pollen beetle</name>
    <name type="synonym">Meligethes aeneus</name>
    <dbReference type="NCBI Taxonomy" id="1431903"/>
    <lineage>
        <taxon>Eukaryota</taxon>
        <taxon>Metazoa</taxon>
        <taxon>Ecdysozoa</taxon>
        <taxon>Arthropoda</taxon>
        <taxon>Hexapoda</taxon>
        <taxon>Insecta</taxon>
        <taxon>Pterygota</taxon>
        <taxon>Neoptera</taxon>
        <taxon>Endopterygota</taxon>
        <taxon>Coleoptera</taxon>
        <taxon>Polyphaga</taxon>
        <taxon>Cucujiformia</taxon>
        <taxon>Nitidulidae</taxon>
        <taxon>Meligethinae</taxon>
        <taxon>Brassicogethes</taxon>
    </lineage>
</organism>
<protein>
    <recommendedName>
        <fullName evidence="2">protein-tyrosine-phosphatase</fullName>
        <ecNumber evidence="2">3.1.3.48</ecNumber>
    </recommendedName>
</protein>
<evidence type="ECO:0000256" key="10">
    <source>
        <dbReference type="ARBA" id="ARBA00051722"/>
    </source>
</evidence>
<dbReference type="Gene3D" id="3.90.190.10">
    <property type="entry name" value="Protein tyrosine phosphatase superfamily"/>
    <property type="match status" value="1"/>
</dbReference>
<dbReference type="GO" id="GO:0016020">
    <property type="term" value="C:membrane"/>
    <property type="evidence" value="ECO:0007669"/>
    <property type="project" value="UniProtKB-SubCell"/>
</dbReference>
<evidence type="ECO:0000256" key="5">
    <source>
        <dbReference type="ARBA" id="ARBA00022801"/>
    </source>
</evidence>
<evidence type="ECO:0000313" key="16">
    <source>
        <dbReference type="EMBL" id="CAH0561294.1"/>
    </source>
</evidence>
<dbReference type="CDD" id="cd00063">
    <property type="entry name" value="FN3"/>
    <property type="match status" value="2"/>
</dbReference>
<evidence type="ECO:0000256" key="4">
    <source>
        <dbReference type="ARBA" id="ARBA00022729"/>
    </source>
</evidence>
<feature type="domain" description="Tyrosine specific protein phosphatases" evidence="14">
    <location>
        <begin position="1012"/>
        <end position="1084"/>
    </location>
</feature>
<dbReference type="CDD" id="cd00047">
    <property type="entry name" value="PTPc"/>
    <property type="match status" value="1"/>
</dbReference>
<dbReference type="PROSITE" id="PS50056">
    <property type="entry name" value="TYR_PHOSPHATASE_2"/>
    <property type="match status" value="1"/>
</dbReference>